<comment type="caution">
    <text evidence="1">The sequence shown here is derived from an EMBL/GenBank/DDBJ whole genome shotgun (WGS) entry which is preliminary data.</text>
</comment>
<organism evidence="1 2">
    <name type="scientific">Tetrabaena socialis</name>
    <dbReference type="NCBI Taxonomy" id="47790"/>
    <lineage>
        <taxon>Eukaryota</taxon>
        <taxon>Viridiplantae</taxon>
        <taxon>Chlorophyta</taxon>
        <taxon>core chlorophytes</taxon>
        <taxon>Chlorophyceae</taxon>
        <taxon>CS clade</taxon>
        <taxon>Chlamydomonadales</taxon>
        <taxon>Tetrabaenaceae</taxon>
        <taxon>Tetrabaena</taxon>
    </lineage>
</organism>
<protein>
    <submittedName>
        <fullName evidence="1">Uncharacterized protein</fullName>
    </submittedName>
</protein>
<name>A0A2J8AEH9_9CHLO</name>
<dbReference type="AlphaFoldDB" id="A0A2J8AEH9"/>
<dbReference type="EMBL" id="PGGS01000043">
    <property type="protein sequence ID" value="PNH10906.1"/>
    <property type="molecule type" value="Genomic_DNA"/>
</dbReference>
<reference evidence="1 2" key="1">
    <citation type="journal article" date="2017" name="Mol. Biol. Evol.">
        <title>The 4-celled Tetrabaena socialis nuclear genome reveals the essential components for genetic control of cell number at the origin of multicellularity in the volvocine lineage.</title>
        <authorList>
            <person name="Featherston J."/>
            <person name="Arakaki Y."/>
            <person name="Hanschen E.R."/>
            <person name="Ferris P.J."/>
            <person name="Michod R.E."/>
            <person name="Olson B.J.S.C."/>
            <person name="Nozaki H."/>
            <person name="Durand P.M."/>
        </authorList>
    </citation>
    <scope>NUCLEOTIDE SEQUENCE [LARGE SCALE GENOMIC DNA]</scope>
    <source>
        <strain evidence="1 2">NIES-571</strain>
    </source>
</reference>
<sequence>MTGSTWVPHMASRRILGAAAAAVASRRGASDAAMTIAEEAEREGAGGADLAAAAAASCRAASSQAGVSVPTKKAPPMMLPMVAGIQLEQIMVWSGMPLPSILANDNWNCASPAASARRPQHVSSSNRSPAATMWSYVSFGEKITAAATSWCSSCRTACLLVGPGGGGGGAATPTV</sequence>
<gene>
    <name evidence="1" type="ORF">TSOC_002292</name>
</gene>
<accession>A0A2J8AEH9</accession>
<dbReference type="Proteomes" id="UP000236333">
    <property type="component" value="Unassembled WGS sequence"/>
</dbReference>
<proteinExistence type="predicted"/>
<evidence type="ECO:0000313" key="1">
    <source>
        <dbReference type="EMBL" id="PNH10906.1"/>
    </source>
</evidence>
<evidence type="ECO:0000313" key="2">
    <source>
        <dbReference type="Proteomes" id="UP000236333"/>
    </source>
</evidence>
<keyword evidence="2" id="KW-1185">Reference proteome</keyword>